<dbReference type="InterPro" id="IPR027324">
    <property type="entry name" value="MAP2/MAP4/Tau"/>
</dbReference>
<feature type="compositionally biased region" description="Basic and acidic residues" evidence="2">
    <location>
        <begin position="816"/>
        <end position="875"/>
    </location>
</feature>
<feature type="compositionally biased region" description="Basic and acidic residues" evidence="2">
    <location>
        <begin position="689"/>
        <end position="747"/>
    </location>
</feature>
<feature type="compositionally biased region" description="Basic and acidic residues" evidence="2">
    <location>
        <begin position="491"/>
        <end position="528"/>
    </location>
</feature>
<gene>
    <name evidence="3" type="ORF">ASPGLDRAFT_29331</name>
</gene>
<feature type="compositionally biased region" description="Basic and acidic residues" evidence="2">
    <location>
        <begin position="558"/>
        <end position="636"/>
    </location>
</feature>
<dbReference type="GO" id="GO:0008017">
    <property type="term" value="F:microtubule binding"/>
    <property type="evidence" value="ECO:0007669"/>
    <property type="project" value="InterPro"/>
</dbReference>
<keyword evidence="1" id="KW-0175">Coiled coil</keyword>
<feature type="region of interest" description="Disordered" evidence="2">
    <location>
        <begin position="684"/>
        <end position="758"/>
    </location>
</feature>
<dbReference type="VEuPathDB" id="FungiDB:ASPGLDRAFT_29331"/>
<proteinExistence type="predicted"/>
<dbReference type="PANTHER" id="PTHR11501:SF18">
    <property type="entry name" value="MICROTUBULE-ASSOCIATED PROTEIN"/>
    <property type="match status" value="1"/>
</dbReference>
<feature type="region of interest" description="Disordered" evidence="2">
    <location>
        <begin position="950"/>
        <end position="986"/>
    </location>
</feature>
<evidence type="ECO:0000313" key="4">
    <source>
        <dbReference type="Proteomes" id="UP000184300"/>
    </source>
</evidence>
<feature type="coiled-coil region" evidence="1">
    <location>
        <begin position="1733"/>
        <end position="1795"/>
    </location>
</feature>
<dbReference type="GeneID" id="34460102"/>
<sequence>MARDQELVSLSSFGNDLLVSGHFASLDSTDFFSNEIKGVPRKDLTVAPEDAPKRLTGPFKLSAWSTLASAASAASPEEPESLIVGGAPVRNVSLVVGDQNGLYDDLKVMPIPVAGSAKTGGSLLVAPVRKEEGQPMLFLPAESDKEVSFPKDTTAVPLSELTKELDTSKGKVGAAAVDSYVLSGDLENFFGIKGLTGKLYSFKSDEKKPDGKDKKGEKETKKEKDGEDDTPEKKPDEVDTEVKDEKPTDEKKEKPDEKKEKPDDKKDGEKKDEKKKDDKDTPVDEKVKLKDMDSPLSILFPEIENKAVEKLPIKNLAFTYSNKAKDSLFPAGLRLEGDLELKDGLQFMSDALKNMFGNEKAAELPKVLRVSAHLAEERDWSKKPKIGGMVLQASLGDMKLPKWDFLEFNTVGFELSVRKEGAEKKKDDKEKDDKKKEDKKGDEEGKEKKDDDQEDKEDSSSKPTEGAPQDAAAIESTEVKEDPPAESEGTVTKKTEKKETTEDPKSEESKGKTKDDKDKEKKEKKEWKVGYGLFGKLRLIQLPKSKLPLEGRYWVRMGDWKEENKDNKKDKKDKKDKDGKGGKEGKDDKEGKGEEGKGKPDDPADKPDTEKKDKKDEKTEEKGKGKEKNQGGKKYELVIQTGKWKDFCGISNLSMKEAELRAFFKPEEFKDTCTLAVTGALEFAQGSLDKTDKKKEDGKEEGKDDKKGEEAKKVEKDERKEEAKKKEGGKEVEKKEKKDKDEEEKPKNATLKIKGQLSRKDYHFDAKVGDLKLDSILKIYAQISGAKPSTEEVKGHDFTFEELHLNIARKLKKKKADKEKDKKDSEKKDGEKKEGKEIKEKGEQEDGDDKKENDQEVEKPEKVEKEDNKNEVAKKEKAKGKKEEEEEAKWAFELSGKVSFNDVKSVHGLVKIDSTGLTIQGGLEDYKIKDIDLEIKEAKIDVFIGAKPDEGKNKNQKKIESKPSDKDEKAVVKPADSDKSKDVTNDTSKDNIIAYNRASKFAIKGKVEFQKVPITVAFMTERKETNAKSKKTSEREWVLYGVYGGELTLSSICGDLGESAIGKMQLKNIALIAASGKNKTLEDLNVLKYPVNKGISLCATIPQIQEINSLAKQEVDGLVLAATVYKKLDLRIHLPKAFDISFSPTVSLNEIGIGIEISRNPSLIVEGVLKMLMESGQDPLELEGKVRAGLVSVGAQVAAKSPWVNPFNISKEVKIANFRVEFEINYVTLMAAGPSIIGLEGGIEAGELCAGAAMVVSHYPDNQLLTANISKVDLIEIIHVAGQVADIQVLKDIGGGEDTFVFTDASMYISTGATIADKEYPRGISAGGKLTAFGKSAEFDLSIGAAGLDFQGYIDNFSLGPLVVQSASGESRAGMVVLMTKDQQVIKVDGMVTCFNIGLVTLIDIQMGTDTPSFDAYIAVKLTEAFQVSLHATVDDFHEVKDLAAIKGLYFHAQIKGDLFDMICESIKNMLKSIEELGTQGIEAMQDIIGAKIAEKQAEMNDMAKKVEGAKAKVDANRTKRQEGIDKEAEKRKEAEDEIKQLRDDVKNAINNRDKVERQLKEKVEKAELKRDSLIAEKTKEYNDKLEKAKQEEKANRDELARLRRQQETKYGINFLEKVNLARGAYDEKKAVENKSWKEVDWLHQQKLAANWLTVGYWATRHEAAKLGHEIVKAATAVYLESANALDATANSDVFKALVTGIAEAENGVKRAVNGIDNLIKGGGVDGFVRAFVDTEEARVQKAINDLHAMQNENSDLQKTIRNAQAILNKRGPELEKEIAEADEAIKQIEEDAELGQLTRDYEYQLKVHDQVHNIIQEMQAGLETLKENWHKGMEELKKVVDEVQKAIASVFHVERIEVGVHTHALVNDKPLMFTFVGTVGGKRFEIKAEWSPGKALSDLYKTVTNEILKL</sequence>
<dbReference type="RefSeq" id="XP_022396748.1">
    <property type="nucleotide sequence ID" value="XM_022543841.1"/>
</dbReference>
<feature type="region of interest" description="Disordered" evidence="2">
    <location>
        <begin position="810"/>
        <end position="888"/>
    </location>
</feature>
<reference evidence="4" key="1">
    <citation type="journal article" date="2017" name="Genome Biol.">
        <title>Comparative genomics reveals high biological diversity and specific adaptations in the industrially and medically important fungal genus Aspergillus.</title>
        <authorList>
            <person name="de Vries R.P."/>
            <person name="Riley R."/>
            <person name="Wiebenga A."/>
            <person name="Aguilar-Osorio G."/>
            <person name="Amillis S."/>
            <person name="Uchima C.A."/>
            <person name="Anderluh G."/>
            <person name="Asadollahi M."/>
            <person name="Askin M."/>
            <person name="Barry K."/>
            <person name="Battaglia E."/>
            <person name="Bayram O."/>
            <person name="Benocci T."/>
            <person name="Braus-Stromeyer S.A."/>
            <person name="Caldana C."/>
            <person name="Canovas D."/>
            <person name="Cerqueira G.C."/>
            <person name="Chen F."/>
            <person name="Chen W."/>
            <person name="Choi C."/>
            <person name="Clum A."/>
            <person name="Dos Santos R.A."/>
            <person name="Damasio A.R."/>
            <person name="Diallinas G."/>
            <person name="Emri T."/>
            <person name="Fekete E."/>
            <person name="Flipphi M."/>
            <person name="Freyberg S."/>
            <person name="Gallo A."/>
            <person name="Gournas C."/>
            <person name="Habgood R."/>
            <person name="Hainaut M."/>
            <person name="Harispe M.L."/>
            <person name="Henrissat B."/>
            <person name="Hilden K.S."/>
            <person name="Hope R."/>
            <person name="Hossain A."/>
            <person name="Karabika E."/>
            <person name="Karaffa L."/>
            <person name="Karanyi Z."/>
            <person name="Krasevec N."/>
            <person name="Kuo A."/>
            <person name="Kusch H."/>
            <person name="LaButti K."/>
            <person name="Lagendijk E.L."/>
            <person name="Lapidus A."/>
            <person name="Levasseur A."/>
            <person name="Lindquist E."/>
            <person name="Lipzen A."/>
            <person name="Logrieco A.F."/>
            <person name="MacCabe A."/>
            <person name="Maekelae M.R."/>
            <person name="Malavazi I."/>
            <person name="Melin P."/>
            <person name="Meyer V."/>
            <person name="Mielnichuk N."/>
            <person name="Miskei M."/>
            <person name="Molnar A.P."/>
            <person name="Mule G."/>
            <person name="Ngan C.Y."/>
            <person name="Orejas M."/>
            <person name="Orosz E."/>
            <person name="Ouedraogo J.P."/>
            <person name="Overkamp K.M."/>
            <person name="Park H.-S."/>
            <person name="Perrone G."/>
            <person name="Piumi F."/>
            <person name="Punt P.J."/>
            <person name="Ram A.F."/>
            <person name="Ramon A."/>
            <person name="Rauscher S."/>
            <person name="Record E."/>
            <person name="Riano-Pachon D.M."/>
            <person name="Robert V."/>
            <person name="Roehrig J."/>
            <person name="Ruller R."/>
            <person name="Salamov A."/>
            <person name="Salih N.S."/>
            <person name="Samson R.A."/>
            <person name="Sandor E."/>
            <person name="Sanguinetti M."/>
            <person name="Schuetze T."/>
            <person name="Sepcic K."/>
            <person name="Shelest E."/>
            <person name="Sherlock G."/>
            <person name="Sophianopoulou V."/>
            <person name="Squina F.M."/>
            <person name="Sun H."/>
            <person name="Susca A."/>
            <person name="Todd R.B."/>
            <person name="Tsang A."/>
            <person name="Unkles S.E."/>
            <person name="van de Wiele N."/>
            <person name="van Rossen-Uffink D."/>
            <person name="Oliveira J.V."/>
            <person name="Vesth T.C."/>
            <person name="Visser J."/>
            <person name="Yu J.-H."/>
            <person name="Zhou M."/>
            <person name="Andersen M.R."/>
            <person name="Archer D.B."/>
            <person name="Baker S.E."/>
            <person name="Benoit I."/>
            <person name="Brakhage A.A."/>
            <person name="Braus G.H."/>
            <person name="Fischer R."/>
            <person name="Frisvad J.C."/>
            <person name="Goldman G.H."/>
            <person name="Houbraken J."/>
            <person name="Oakley B."/>
            <person name="Pocsi I."/>
            <person name="Scazzocchio C."/>
            <person name="Seiboth B."/>
            <person name="vanKuyk P.A."/>
            <person name="Wortman J."/>
            <person name="Dyer P.S."/>
            <person name="Grigoriev I.V."/>
        </authorList>
    </citation>
    <scope>NUCLEOTIDE SEQUENCE [LARGE SCALE GENOMIC DNA]</scope>
    <source>
        <strain evidence="4">CBS 516.65</strain>
    </source>
</reference>
<keyword evidence="4" id="KW-1185">Reference proteome</keyword>
<evidence type="ECO:0000313" key="3">
    <source>
        <dbReference type="EMBL" id="OJJ80050.1"/>
    </source>
</evidence>
<dbReference type="Proteomes" id="UP000184300">
    <property type="component" value="Unassembled WGS sequence"/>
</dbReference>
<dbReference type="EMBL" id="KV878913">
    <property type="protein sequence ID" value="OJJ80050.1"/>
    <property type="molecule type" value="Genomic_DNA"/>
</dbReference>
<dbReference type="PANTHER" id="PTHR11501">
    <property type="entry name" value="MICROTUBULE-ASSOCIATED PROTEIN"/>
    <property type="match status" value="1"/>
</dbReference>
<dbReference type="STRING" id="1160497.A0A1L9V7Z9"/>
<dbReference type="GO" id="GO:0000226">
    <property type="term" value="P:microtubule cytoskeleton organization"/>
    <property type="evidence" value="ECO:0007669"/>
    <property type="project" value="TreeGrafter"/>
</dbReference>
<evidence type="ECO:0000256" key="1">
    <source>
        <dbReference type="SAM" id="Coils"/>
    </source>
</evidence>
<name>A0A1L9V7Z9_ASPGL</name>
<feature type="region of interest" description="Disordered" evidence="2">
    <location>
        <begin position="1509"/>
        <end position="1536"/>
    </location>
</feature>
<organism evidence="3 4">
    <name type="scientific">Aspergillus glaucus CBS 516.65</name>
    <dbReference type="NCBI Taxonomy" id="1160497"/>
    <lineage>
        <taxon>Eukaryota</taxon>
        <taxon>Fungi</taxon>
        <taxon>Dikarya</taxon>
        <taxon>Ascomycota</taxon>
        <taxon>Pezizomycotina</taxon>
        <taxon>Eurotiomycetes</taxon>
        <taxon>Eurotiomycetidae</taxon>
        <taxon>Eurotiales</taxon>
        <taxon>Aspergillaceae</taxon>
        <taxon>Aspergillus</taxon>
        <taxon>Aspergillus subgen. Aspergillus</taxon>
    </lineage>
</organism>
<feature type="region of interest" description="Disordered" evidence="2">
    <location>
        <begin position="202"/>
        <end position="288"/>
    </location>
</feature>
<dbReference type="OrthoDB" id="3219467at2759"/>
<feature type="region of interest" description="Disordered" evidence="2">
    <location>
        <begin position="418"/>
        <end position="636"/>
    </location>
</feature>
<protein>
    <submittedName>
        <fullName evidence="3">Uncharacterized protein</fullName>
    </submittedName>
</protein>
<feature type="compositionally biased region" description="Basic and acidic residues" evidence="2">
    <location>
        <begin position="418"/>
        <end position="451"/>
    </location>
</feature>
<evidence type="ECO:0000256" key="2">
    <source>
        <dbReference type="SAM" id="MobiDB-lite"/>
    </source>
</evidence>
<accession>A0A1L9V7Z9</accession>
<feature type="compositionally biased region" description="Basic and acidic residues" evidence="2">
    <location>
        <begin position="203"/>
        <end position="288"/>
    </location>
</feature>